<feature type="region of interest" description="Disordered" evidence="1">
    <location>
        <begin position="1"/>
        <end position="63"/>
    </location>
</feature>
<evidence type="ECO:0000256" key="1">
    <source>
        <dbReference type="SAM" id="MobiDB-lite"/>
    </source>
</evidence>
<protein>
    <recommendedName>
        <fullName evidence="4">Myb-like domain-containing protein</fullName>
    </recommendedName>
</protein>
<feature type="compositionally biased region" description="Polar residues" evidence="1">
    <location>
        <begin position="51"/>
        <end position="63"/>
    </location>
</feature>
<keyword evidence="3" id="KW-1185">Reference proteome</keyword>
<sequence>MAYNSDSNNNSSNINTGNSRGGLKPWQRRALQNGRTPLPESPGHRPWLNPLSRTSPELASVSPTNYRYWPEDEMRRLITLKRGGANWTYIKEAFSHRTLGAIKQAYHKRRHNVERQMELEAAHVAAVTLTTHKSAGKDTAADNGGTNSNS</sequence>
<dbReference type="Proteomes" id="UP000605986">
    <property type="component" value="Unassembled WGS sequence"/>
</dbReference>
<evidence type="ECO:0000313" key="2">
    <source>
        <dbReference type="EMBL" id="KAF4447157.1"/>
    </source>
</evidence>
<gene>
    <name evidence="2" type="ORF">F53441_9302</name>
</gene>
<evidence type="ECO:0008006" key="4">
    <source>
        <dbReference type="Google" id="ProtNLM"/>
    </source>
</evidence>
<organism evidence="2 3">
    <name type="scientific">Fusarium austroafricanum</name>
    <dbReference type="NCBI Taxonomy" id="2364996"/>
    <lineage>
        <taxon>Eukaryota</taxon>
        <taxon>Fungi</taxon>
        <taxon>Dikarya</taxon>
        <taxon>Ascomycota</taxon>
        <taxon>Pezizomycotina</taxon>
        <taxon>Sordariomycetes</taxon>
        <taxon>Hypocreomycetidae</taxon>
        <taxon>Hypocreales</taxon>
        <taxon>Nectriaceae</taxon>
        <taxon>Fusarium</taxon>
        <taxon>Fusarium concolor species complex</taxon>
    </lineage>
</organism>
<comment type="caution">
    <text evidence="2">The sequence shown here is derived from an EMBL/GenBank/DDBJ whole genome shotgun (WGS) entry which is preliminary data.</text>
</comment>
<feature type="compositionally biased region" description="Low complexity" evidence="1">
    <location>
        <begin position="1"/>
        <end position="18"/>
    </location>
</feature>
<dbReference type="EMBL" id="JAADJG010000414">
    <property type="protein sequence ID" value="KAF4447157.1"/>
    <property type="molecule type" value="Genomic_DNA"/>
</dbReference>
<proteinExistence type="predicted"/>
<dbReference type="OrthoDB" id="4985370at2759"/>
<evidence type="ECO:0000313" key="3">
    <source>
        <dbReference type="Proteomes" id="UP000605986"/>
    </source>
</evidence>
<dbReference type="AlphaFoldDB" id="A0A8H4K9G1"/>
<name>A0A8H4K9G1_9HYPO</name>
<accession>A0A8H4K9G1</accession>
<reference evidence="2" key="1">
    <citation type="submission" date="2020-01" db="EMBL/GenBank/DDBJ databases">
        <title>Identification and distribution of gene clusters putatively required for synthesis of sphingolipid metabolism inhibitors in phylogenetically diverse species of the filamentous fungus Fusarium.</title>
        <authorList>
            <person name="Kim H.-S."/>
            <person name="Busman M."/>
            <person name="Brown D.W."/>
            <person name="Divon H."/>
            <person name="Uhlig S."/>
            <person name="Proctor R.H."/>
        </authorList>
    </citation>
    <scope>NUCLEOTIDE SEQUENCE</scope>
    <source>
        <strain evidence="2">NRRL 53441</strain>
    </source>
</reference>